<reference evidence="2 3" key="1">
    <citation type="submission" date="2019-03" db="EMBL/GenBank/DDBJ databases">
        <title>Genomic Encyclopedia of Type Strains, Phase IV (KMG-IV): sequencing the most valuable type-strain genomes for metagenomic binning, comparative biology and taxonomic classification.</title>
        <authorList>
            <person name="Goeker M."/>
        </authorList>
    </citation>
    <scope>NUCLEOTIDE SEQUENCE [LARGE SCALE GENOMIC DNA]</scope>
    <source>
        <strain evidence="2 3">DSM 11901</strain>
    </source>
</reference>
<comment type="caution">
    <text evidence="2">The sequence shown here is derived from an EMBL/GenBank/DDBJ whole genome shotgun (WGS) entry which is preliminary data.</text>
</comment>
<organism evidence="2 3">
    <name type="scientific">Aquabacterium commune</name>
    <dbReference type="NCBI Taxonomy" id="70586"/>
    <lineage>
        <taxon>Bacteria</taxon>
        <taxon>Pseudomonadati</taxon>
        <taxon>Pseudomonadota</taxon>
        <taxon>Betaproteobacteria</taxon>
        <taxon>Burkholderiales</taxon>
        <taxon>Aquabacterium</taxon>
    </lineage>
</organism>
<dbReference type="AlphaFoldDB" id="A0A4R6RCF0"/>
<protein>
    <recommendedName>
        <fullName evidence="4">Lipoprotein</fullName>
    </recommendedName>
</protein>
<feature type="signal peptide" evidence="1">
    <location>
        <begin position="1"/>
        <end position="20"/>
    </location>
</feature>
<dbReference type="EMBL" id="SNXW01000004">
    <property type="protein sequence ID" value="TDP83830.1"/>
    <property type="molecule type" value="Genomic_DNA"/>
</dbReference>
<keyword evidence="3" id="KW-1185">Reference proteome</keyword>
<keyword evidence="1" id="KW-0732">Signal</keyword>
<feature type="chain" id="PRO_5020978921" description="Lipoprotein" evidence="1">
    <location>
        <begin position="21"/>
        <end position="341"/>
    </location>
</feature>
<gene>
    <name evidence="2" type="ORF">EV672_104211</name>
</gene>
<evidence type="ECO:0000313" key="3">
    <source>
        <dbReference type="Proteomes" id="UP000294593"/>
    </source>
</evidence>
<dbReference type="Proteomes" id="UP000294593">
    <property type="component" value="Unassembled WGS sequence"/>
</dbReference>
<sequence>MIARMTRLLTATALAASALAMGGCALIESNVSGTTLSILEDGFTPPTLQIGDVDMVCGFATVNTPLVGAARNFYGDPSLMETVLLSSAGVCSENQALTEEMRYLRASREKRSDEALDARIAQKRLLALSADRQYTAFMRMKTKLEQKYFFKYGSNCPAFKRDFDEMVYLLGSVAGLQAMQNDIAAQQTVGVPTDTAPLVERAMGCLDNAKWWGTPQAARAVVWSIIPGGAEGKDVKGTFDANMTLAESKGVRLPHVMAAVAAQSGDDQPRLREVIKRFGTAKDFKVNKDYRLIDAIAQAQLQNISDRMWTQATGTRTPINSLGKFWDDKAGADIDADSFLK</sequence>
<name>A0A4R6RCF0_9BURK</name>
<evidence type="ECO:0000256" key="1">
    <source>
        <dbReference type="SAM" id="SignalP"/>
    </source>
</evidence>
<evidence type="ECO:0008006" key="4">
    <source>
        <dbReference type="Google" id="ProtNLM"/>
    </source>
</evidence>
<proteinExistence type="predicted"/>
<dbReference type="PROSITE" id="PS51257">
    <property type="entry name" value="PROKAR_LIPOPROTEIN"/>
    <property type="match status" value="1"/>
</dbReference>
<evidence type="ECO:0000313" key="2">
    <source>
        <dbReference type="EMBL" id="TDP83830.1"/>
    </source>
</evidence>
<dbReference type="OrthoDB" id="318536at2"/>
<accession>A0A4R6RCF0</accession>